<dbReference type="Proteomes" id="UP000789405">
    <property type="component" value="Unassembled WGS sequence"/>
</dbReference>
<feature type="transmembrane region" description="Helical" evidence="1">
    <location>
        <begin position="49"/>
        <end position="70"/>
    </location>
</feature>
<keyword evidence="1" id="KW-0812">Transmembrane</keyword>
<protein>
    <submittedName>
        <fullName evidence="2">15597_t:CDS:1</fullName>
    </submittedName>
</protein>
<evidence type="ECO:0000256" key="1">
    <source>
        <dbReference type="SAM" id="Phobius"/>
    </source>
</evidence>
<gene>
    <name evidence="2" type="ORF">DERYTH_LOCUS131</name>
</gene>
<keyword evidence="3" id="KW-1185">Reference proteome</keyword>
<evidence type="ECO:0000313" key="2">
    <source>
        <dbReference type="EMBL" id="CAG8444947.1"/>
    </source>
</evidence>
<reference evidence="2" key="1">
    <citation type="submission" date="2021-06" db="EMBL/GenBank/DDBJ databases">
        <authorList>
            <person name="Kallberg Y."/>
            <person name="Tangrot J."/>
            <person name="Rosling A."/>
        </authorList>
    </citation>
    <scope>NUCLEOTIDE SEQUENCE</scope>
    <source>
        <strain evidence="2">MA453B</strain>
    </source>
</reference>
<comment type="caution">
    <text evidence="2">The sequence shown here is derived from an EMBL/GenBank/DDBJ whole genome shotgun (WGS) entry which is preliminary data.</text>
</comment>
<accession>A0A9N8V9D4</accession>
<keyword evidence="1" id="KW-1133">Transmembrane helix</keyword>
<name>A0A9N8V9D4_9GLOM</name>
<sequence length="208" mass="24600">MEPINETILPFQYYPLYPLFEEGLIDETILYGSEDNNIGYTSFDFSNMLFFSICNYLPCYVFWFFFCAIIEGRHPSFREDKAYPLGLKNTNTDAQPFFDSENENVIDSHEESVNIDHDDIDNNTEDELDVLKLFKDKPFDTWEIAESYLDQYGKQEGFFLRKRCRVADPKDNSITRCRTYECSHGCTHEADKTLKRDWVQQRTKTSKE</sequence>
<dbReference type="AlphaFoldDB" id="A0A9N8V9D4"/>
<dbReference type="OrthoDB" id="10521684at2759"/>
<dbReference type="EMBL" id="CAJVPY010000024">
    <property type="protein sequence ID" value="CAG8444947.1"/>
    <property type="molecule type" value="Genomic_DNA"/>
</dbReference>
<organism evidence="2 3">
    <name type="scientific">Dentiscutata erythropus</name>
    <dbReference type="NCBI Taxonomy" id="1348616"/>
    <lineage>
        <taxon>Eukaryota</taxon>
        <taxon>Fungi</taxon>
        <taxon>Fungi incertae sedis</taxon>
        <taxon>Mucoromycota</taxon>
        <taxon>Glomeromycotina</taxon>
        <taxon>Glomeromycetes</taxon>
        <taxon>Diversisporales</taxon>
        <taxon>Gigasporaceae</taxon>
        <taxon>Dentiscutata</taxon>
    </lineage>
</organism>
<evidence type="ECO:0000313" key="3">
    <source>
        <dbReference type="Proteomes" id="UP000789405"/>
    </source>
</evidence>
<proteinExistence type="predicted"/>
<keyword evidence="1" id="KW-0472">Membrane</keyword>